<dbReference type="InterPro" id="IPR038056">
    <property type="entry name" value="YjbR-like_sf"/>
</dbReference>
<dbReference type="SUPFAM" id="SSF142906">
    <property type="entry name" value="YjbR-like"/>
    <property type="match status" value="1"/>
</dbReference>
<gene>
    <name evidence="1" type="ORF">SAMN03080598_03662</name>
</gene>
<dbReference type="Gene3D" id="3.90.1150.30">
    <property type="match status" value="1"/>
</dbReference>
<dbReference type="OrthoDB" id="9789813at2"/>
<organism evidence="1 2">
    <name type="scientific">Algoriphagus boritolerans DSM 17298 = JCM 18970</name>
    <dbReference type="NCBI Taxonomy" id="1120964"/>
    <lineage>
        <taxon>Bacteria</taxon>
        <taxon>Pseudomonadati</taxon>
        <taxon>Bacteroidota</taxon>
        <taxon>Cytophagia</taxon>
        <taxon>Cytophagales</taxon>
        <taxon>Cyclobacteriaceae</taxon>
        <taxon>Algoriphagus</taxon>
    </lineage>
</organism>
<dbReference type="InterPro" id="IPR058532">
    <property type="entry name" value="YjbR/MT2646/Rv2570-like"/>
</dbReference>
<name>A0A1H5ZSX7_9BACT</name>
<evidence type="ECO:0000313" key="2">
    <source>
        <dbReference type="Proteomes" id="UP000236736"/>
    </source>
</evidence>
<dbReference type="InterPro" id="IPR007351">
    <property type="entry name" value="YjbR"/>
</dbReference>
<keyword evidence="1" id="KW-0238">DNA-binding</keyword>
<sequence>MTLEYLRDYCLSLPGVTEDTPFDATTLCFRVGGKIFAIMDMEVFEYANLKCDPERAIELRERYAGITPGYHMNKKLWNSVSMRGNVPDSLILELAKHSYELIRDSLPRKEKDRLKS</sequence>
<dbReference type="PANTHER" id="PTHR35145">
    <property type="entry name" value="CYTOPLASMIC PROTEIN-RELATED"/>
    <property type="match status" value="1"/>
</dbReference>
<proteinExistence type="predicted"/>
<dbReference type="AlphaFoldDB" id="A0A1H5ZSX7"/>
<reference evidence="2" key="1">
    <citation type="submission" date="2016-10" db="EMBL/GenBank/DDBJ databases">
        <authorList>
            <person name="Varghese N."/>
            <person name="Submissions S."/>
        </authorList>
    </citation>
    <scope>NUCLEOTIDE SEQUENCE [LARGE SCALE GENOMIC DNA]</scope>
    <source>
        <strain evidence="2">DSM 17298</strain>
    </source>
</reference>
<protein>
    <submittedName>
        <fullName evidence="1">Predicted DNA-binding protein, MmcQ/YjbR family</fullName>
    </submittedName>
</protein>
<keyword evidence="2" id="KW-1185">Reference proteome</keyword>
<dbReference type="RefSeq" id="WP_103926244.1">
    <property type="nucleotide sequence ID" value="NZ_FNVR01000030.1"/>
</dbReference>
<dbReference type="Pfam" id="PF04237">
    <property type="entry name" value="YjbR"/>
    <property type="match status" value="1"/>
</dbReference>
<dbReference type="Proteomes" id="UP000236736">
    <property type="component" value="Unassembled WGS sequence"/>
</dbReference>
<dbReference type="EMBL" id="FNVR01000030">
    <property type="protein sequence ID" value="SEG38516.1"/>
    <property type="molecule type" value="Genomic_DNA"/>
</dbReference>
<evidence type="ECO:0000313" key="1">
    <source>
        <dbReference type="EMBL" id="SEG38516.1"/>
    </source>
</evidence>
<dbReference type="GO" id="GO:0003677">
    <property type="term" value="F:DNA binding"/>
    <property type="evidence" value="ECO:0007669"/>
    <property type="project" value="UniProtKB-KW"/>
</dbReference>
<dbReference type="PANTHER" id="PTHR35145:SF1">
    <property type="entry name" value="CYTOPLASMIC PROTEIN"/>
    <property type="match status" value="1"/>
</dbReference>
<dbReference type="STRING" id="1120964.GCA_001313265_05914"/>
<accession>A0A1H5ZSX7</accession>